<dbReference type="EMBL" id="QYSE01000002">
    <property type="protein sequence ID" value="RJF35761.1"/>
    <property type="molecule type" value="Genomic_DNA"/>
</dbReference>
<comment type="caution">
    <text evidence="1">The sequence shown here is derived from an EMBL/GenBank/DDBJ whole genome shotgun (WGS) entry which is preliminary data.</text>
</comment>
<dbReference type="NCBIfam" id="TIGR00738">
    <property type="entry name" value="rrf2_super"/>
    <property type="match status" value="1"/>
</dbReference>
<dbReference type="Proteomes" id="UP000265938">
    <property type="component" value="Unassembled WGS sequence"/>
</dbReference>
<sequence length="174" mass="19418">MAYYSSGVEYGIHCLVNMVDENGVPQDMSVREAAKLQGVPYDYLGKIFTKFSKAGLVTSSEGRKGGYKLAIAPDEISVLDIAQAIDGKKSIFDCKEIRQNMDIFSDQTPQWACEGICGINAVMRNAQAMMEKELAKHTVFSLSQQIHKKSHTSYAIEIQQWFGKQRGHQCEDQA</sequence>
<reference evidence="1 2" key="1">
    <citation type="submission" date="2018-09" db="EMBL/GenBank/DDBJ databases">
        <title>Identification of marine bacteria producing industrial enzymes.</title>
        <authorList>
            <person name="Cheng T.H."/>
            <person name="Saidin J."/>
            <person name="Muhd D.D."/>
            <person name="Isa M.N.M."/>
            <person name="Bakar M.F.A."/>
            <person name="Ismail N."/>
        </authorList>
    </citation>
    <scope>NUCLEOTIDE SEQUENCE [LARGE SCALE GENOMIC DNA]</scope>
    <source>
        <strain evidence="1 2">MNAD 1.6</strain>
    </source>
</reference>
<organism evidence="1 2">
    <name type="scientific">Pseudoalteromonas gelatinilytica</name>
    <dbReference type="NCBI Taxonomy" id="1703256"/>
    <lineage>
        <taxon>Bacteria</taxon>
        <taxon>Pseudomonadati</taxon>
        <taxon>Pseudomonadota</taxon>
        <taxon>Gammaproteobacteria</taxon>
        <taxon>Alteromonadales</taxon>
        <taxon>Pseudoalteromonadaceae</taxon>
        <taxon>Pseudoalteromonas</taxon>
    </lineage>
</organism>
<protein>
    <submittedName>
        <fullName evidence="1">Rrf2 family transcriptional regulator</fullName>
    </submittedName>
</protein>
<dbReference type="GO" id="GO:0005829">
    <property type="term" value="C:cytosol"/>
    <property type="evidence" value="ECO:0007669"/>
    <property type="project" value="TreeGrafter"/>
</dbReference>
<proteinExistence type="predicted"/>
<dbReference type="InterPro" id="IPR036390">
    <property type="entry name" value="WH_DNA-bd_sf"/>
</dbReference>
<dbReference type="InterPro" id="IPR036388">
    <property type="entry name" value="WH-like_DNA-bd_sf"/>
</dbReference>
<dbReference type="PANTHER" id="PTHR33221">
    <property type="entry name" value="WINGED HELIX-TURN-HELIX TRANSCRIPTIONAL REGULATOR, RRF2 FAMILY"/>
    <property type="match status" value="1"/>
</dbReference>
<dbReference type="InterPro" id="IPR000944">
    <property type="entry name" value="Tscrpt_reg_Rrf2"/>
</dbReference>
<dbReference type="GO" id="GO:0003700">
    <property type="term" value="F:DNA-binding transcription factor activity"/>
    <property type="evidence" value="ECO:0007669"/>
    <property type="project" value="TreeGrafter"/>
</dbReference>
<dbReference type="RefSeq" id="WP_119853201.1">
    <property type="nucleotide sequence ID" value="NZ_QYSE01000002.1"/>
</dbReference>
<name>A0A3A3EJU8_9GAMM</name>
<dbReference type="PANTHER" id="PTHR33221:SF13">
    <property type="entry name" value="TRANSCRIPTIONAL REGULATOR-RELATED"/>
    <property type="match status" value="1"/>
</dbReference>
<dbReference type="Pfam" id="PF02082">
    <property type="entry name" value="Rrf2"/>
    <property type="match status" value="1"/>
</dbReference>
<dbReference type="SUPFAM" id="SSF46785">
    <property type="entry name" value="Winged helix' DNA-binding domain"/>
    <property type="match status" value="1"/>
</dbReference>
<gene>
    <name evidence="1" type="ORF">D4741_12390</name>
</gene>
<evidence type="ECO:0000313" key="1">
    <source>
        <dbReference type="EMBL" id="RJF35761.1"/>
    </source>
</evidence>
<evidence type="ECO:0000313" key="2">
    <source>
        <dbReference type="Proteomes" id="UP000265938"/>
    </source>
</evidence>
<dbReference type="AlphaFoldDB" id="A0A3A3EJU8"/>
<dbReference type="PROSITE" id="PS51197">
    <property type="entry name" value="HTH_RRF2_2"/>
    <property type="match status" value="1"/>
</dbReference>
<dbReference type="Gene3D" id="1.10.10.10">
    <property type="entry name" value="Winged helix-like DNA-binding domain superfamily/Winged helix DNA-binding domain"/>
    <property type="match status" value="1"/>
</dbReference>
<accession>A0A3A3EJU8</accession>